<dbReference type="PANTHER" id="PTHR33112:SF13">
    <property type="entry name" value="HETEROKARYON INCOMPATIBILITY DOMAIN-CONTAINING PROTEIN"/>
    <property type="match status" value="1"/>
</dbReference>
<dbReference type="GeneID" id="62205435"/>
<dbReference type="Proteomes" id="UP000596902">
    <property type="component" value="Unassembled WGS sequence"/>
</dbReference>
<evidence type="ECO:0000313" key="4">
    <source>
        <dbReference type="Proteomes" id="UP000596902"/>
    </source>
</evidence>
<dbReference type="EMBL" id="JAAABM010000010">
    <property type="protein sequence ID" value="KAF7674450.1"/>
    <property type="molecule type" value="Genomic_DNA"/>
</dbReference>
<dbReference type="PANTHER" id="PTHR33112">
    <property type="entry name" value="DOMAIN PROTEIN, PUTATIVE-RELATED"/>
    <property type="match status" value="1"/>
</dbReference>
<sequence length="796" mass="90199">MPKCRLCNDFQRSPRQFRLAFDCSQKELIQSANGGCIICSYLLEGLQHFEPKLEALQGHDRIHIWGGNIDGGGAVEMEVFSGGALRLRLEFFNTKGKTSVLQGARMLPTIPGDTRAPASIDWAKQRLQECVDSHASCSQESIPKLPTRVLDLRPDADDMNVRLITTQGLNARYACLSHRWGRSAALQTLKCNYVSHTQGIGWDMLPKTFLEATLIAQDLGLRYLWIDSLCIIQDDEDDKSHEIAAMSSIYTNSYITIAATHSESSMHGCYSTGSLHHQDYPLSSSKQRNASVIGPDLYVREEIAHIGEERATTPLLKRGWVCQERLLSPRVLHFCEKELVWECQESSTCQCSCFNPPVHIKRKYMEVFRRSVSINDYKTPNIKFSLRSTAYLDSCDEEDGVDVLVLPAAWTRWLSIESDDDASGPRLKLRDRMRLLNDLRHISYAYALKSVLIQYQEDWNRGRLSKSWSRSKNNDDPTAEHTGADKSDDDLPQIRFEPEIDYIIPTWLNDEAIRRWRYVVSDYTGMDLTEQRDRLPAIAGVASQFGNVLGGRYLAGLWEIALPGDLLWRTHQCAQCTPQYRAPSWSWASLDGRIKHYKMTSYHPEFSIVRALYDPLSENNPFGEVTSASLEINAIAANLHVRFNASNDINVSRRPIRVCFMGGYATFIPDYDLTMAATPLHSNTHDSRSMLYEFICIGDFDVERNDAAFSETQSNSGASLAVSLVIHRTAEGVYKRVGILERPRVQVSKSLQHTKSKQMPHISGTFIKSLHEQLRDSREKNGKEEAWKLISGLVLI</sequence>
<dbReference type="Pfam" id="PF06985">
    <property type="entry name" value="HET"/>
    <property type="match status" value="1"/>
</dbReference>
<dbReference type="RefSeq" id="XP_038784745.1">
    <property type="nucleotide sequence ID" value="XM_038932257.1"/>
</dbReference>
<evidence type="ECO:0000256" key="1">
    <source>
        <dbReference type="SAM" id="MobiDB-lite"/>
    </source>
</evidence>
<feature type="compositionally biased region" description="Basic and acidic residues" evidence="1">
    <location>
        <begin position="472"/>
        <end position="486"/>
    </location>
</feature>
<name>A0A8H7B337_9PLEO</name>
<accession>A0A8H7B337</accession>
<keyword evidence="4" id="KW-1185">Reference proteome</keyword>
<dbReference type="AlphaFoldDB" id="A0A8H7B337"/>
<gene>
    <name evidence="3" type="ORF">GT037_007210</name>
</gene>
<evidence type="ECO:0000259" key="2">
    <source>
        <dbReference type="Pfam" id="PF06985"/>
    </source>
</evidence>
<protein>
    <recommendedName>
        <fullName evidence="2">Heterokaryon incompatibility domain-containing protein</fullName>
    </recommendedName>
</protein>
<reference evidence="3" key="1">
    <citation type="submission" date="2020-01" db="EMBL/GenBank/DDBJ databases">
        <authorList>
            <person name="Feng Z.H.Z."/>
        </authorList>
    </citation>
    <scope>NUCLEOTIDE SEQUENCE</scope>
    <source>
        <strain evidence="3">CBS107.38</strain>
    </source>
</reference>
<reference evidence="3" key="2">
    <citation type="submission" date="2020-08" db="EMBL/GenBank/DDBJ databases">
        <title>Draft Genome Sequence of Cumin Blight Pathogen Alternaria burnsii.</title>
        <authorList>
            <person name="Feng Z."/>
        </authorList>
    </citation>
    <scope>NUCLEOTIDE SEQUENCE</scope>
    <source>
        <strain evidence="3">CBS107.38</strain>
    </source>
</reference>
<dbReference type="InterPro" id="IPR010730">
    <property type="entry name" value="HET"/>
</dbReference>
<feature type="region of interest" description="Disordered" evidence="1">
    <location>
        <begin position="466"/>
        <end position="491"/>
    </location>
</feature>
<evidence type="ECO:0000313" key="3">
    <source>
        <dbReference type="EMBL" id="KAF7674450.1"/>
    </source>
</evidence>
<feature type="domain" description="Heterokaryon incompatibility" evidence="2">
    <location>
        <begin position="173"/>
        <end position="324"/>
    </location>
</feature>
<organism evidence="3 4">
    <name type="scientific">Alternaria burnsii</name>
    <dbReference type="NCBI Taxonomy" id="1187904"/>
    <lineage>
        <taxon>Eukaryota</taxon>
        <taxon>Fungi</taxon>
        <taxon>Dikarya</taxon>
        <taxon>Ascomycota</taxon>
        <taxon>Pezizomycotina</taxon>
        <taxon>Dothideomycetes</taxon>
        <taxon>Pleosporomycetidae</taxon>
        <taxon>Pleosporales</taxon>
        <taxon>Pleosporineae</taxon>
        <taxon>Pleosporaceae</taxon>
        <taxon>Alternaria</taxon>
        <taxon>Alternaria sect. Alternaria</taxon>
    </lineage>
</organism>
<comment type="caution">
    <text evidence="3">The sequence shown here is derived from an EMBL/GenBank/DDBJ whole genome shotgun (WGS) entry which is preliminary data.</text>
</comment>
<proteinExistence type="predicted"/>